<dbReference type="Proteomes" id="UP000827721">
    <property type="component" value="Unassembled WGS sequence"/>
</dbReference>
<dbReference type="SUPFAM" id="SSF49764">
    <property type="entry name" value="HSP20-like chaperones"/>
    <property type="match status" value="1"/>
</dbReference>
<protein>
    <recommendedName>
        <fullName evidence="4">SHSP domain-containing protein</fullName>
    </recommendedName>
</protein>
<reference evidence="5 6" key="1">
    <citation type="submission" date="2021-02" db="EMBL/GenBank/DDBJ databases">
        <title>Plant Genome Project.</title>
        <authorList>
            <person name="Zhang R.-G."/>
        </authorList>
    </citation>
    <scope>NUCLEOTIDE SEQUENCE [LARGE SCALE GENOMIC DNA]</scope>
    <source>
        <tissue evidence="5">Leaves</tissue>
    </source>
</reference>
<evidence type="ECO:0000256" key="1">
    <source>
        <dbReference type="PROSITE-ProRule" id="PRU00285"/>
    </source>
</evidence>
<comment type="caution">
    <text evidence="5">The sequence shown here is derived from an EMBL/GenBank/DDBJ whole genome shotgun (WGS) entry which is preliminary data.</text>
</comment>
<dbReference type="PROSITE" id="PS01031">
    <property type="entry name" value="SHSP"/>
    <property type="match status" value="1"/>
</dbReference>
<dbReference type="CDD" id="cd06464">
    <property type="entry name" value="ACD_sHsps-like"/>
    <property type="match status" value="1"/>
</dbReference>
<dbReference type="InterPro" id="IPR039321">
    <property type="entry name" value="IDM2/3-like"/>
</dbReference>
<comment type="similarity">
    <text evidence="1 2">Belongs to the small heat shock protein (HSP20) family.</text>
</comment>
<dbReference type="Pfam" id="PF00011">
    <property type="entry name" value="HSP20"/>
    <property type="match status" value="1"/>
</dbReference>
<feature type="compositionally biased region" description="Basic and acidic residues" evidence="3">
    <location>
        <begin position="64"/>
        <end position="75"/>
    </location>
</feature>
<evidence type="ECO:0000256" key="2">
    <source>
        <dbReference type="RuleBase" id="RU003616"/>
    </source>
</evidence>
<dbReference type="InterPro" id="IPR002068">
    <property type="entry name" value="A-crystallin/Hsp20_dom"/>
</dbReference>
<feature type="region of interest" description="Disordered" evidence="3">
    <location>
        <begin position="53"/>
        <end position="76"/>
    </location>
</feature>
<sequence>MDSPSRFTATPSTAAEIRVSLKANGRGKNTKSKEKNVLDATLVNTVAYDGAPTVYHSLGPRPTQDGRKPPERDSTPTRIFLPSHPSEQELANIIAATKGGFALTGSAAMGHVGPILGLMDVGECENSYMFRMALPGVKKENNEFSLCVDNTGKVSIRGVTTTGEKLVHRFSHVFEMKTQNLCSSGPFSVSFQLPGRVVAEELSGNLTDGILEVTVMKEKSTTPTSQP</sequence>
<evidence type="ECO:0000313" key="5">
    <source>
        <dbReference type="EMBL" id="KAH7519067.1"/>
    </source>
</evidence>
<evidence type="ECO:0000259" key="4">
    <source>
        <dbReference type="PROSITE" id="PS01031"/>
    </source>
</evidence>
<feature type="domain" description="SHSP" evidence="4">
    <location>
        <begin position="106"/>
        <end position="227"/>
    </location>
</feature>
<gene>
    <name evidence="5" type="ORF">JRO89_XSUnG0143100</name>
</gene>
<evidence type="ECO:0000313" key="6">
    <source>
        <dbReference type="Proteomes" id="UP000827721"/>
    </source>
</evidence>
<name>A0ABQ8GY18_9ROSI</name>
<dbReference type="Gene3D" id="2.60.40.790">
    <property type="match status" value="1"/>
</dbReference>
<accession>A0ABQ8GY18</accession>
<keyword evidence="6" id="KW-1185">Reference proteome</keyword>
<evidence type="ECO:0000256" key="3">
    <source>
        <dbReference type="SAM" id="MobiDB-lite"/>
    </source>
</evidence>
<dbReference type="PANTHER" id="PTHR34661">
    <property type="entry name" value="INCREASED DNA METHYLATION 3"/>
    <property type="match status" value="1"/>
</dbReference>
<proteinExistence type="inferred from homology"/>
<dbReference type="EMBL" id="JAFEMO010000369">
    <property type="protein sequence ID" value="KAH7519067.1"/>
    <property type="molecule type" value="Genomic_DNA"/>
</dbReference>
<dbReference type="PANTHER" id="PTHR34661:SF3">
    <property type="entry name" value="INCREASED DNA METHYLATION 2"/>
    <property type="match status" value="1"/>
</dbReference>
<organism evidence="5 6">
    <name type="scientific">Xanthoceras sorbifolium</name>
    <dbReference type="NCBI Taxonomy" id="99658"/>
    <lineage>
        <taxon>Eukaryota</taxon>
        <taxon>Viridiplantae</taxon>
        <taxon>Streptophyta</taxon>
        <taxon>Embryophyta</taxon>
        <taxon>Tracheophyta</taxon>
        <taxon>Spermatophyta</taxon>
        <taxon>Magnoliopsida</taxon>
        <taxon>eudicotyledons</taxon>
        <taxon>Gunneridae</taxon>
        <taxon>Pentapetalae</taxon>
        <taxon>rosids</taxon>
        <taxon>malvids</taxon>
        <taxon>Sapindales</taxon>
        <taxon>Sapindaceae</taxon>
        <taxon>Xanthoceroideae</taxon>
        <taxon>Xanthoceras</taxon>
    </lineage>
</organism>
<dbReference type="InterPro" id="IPR008978">
    <property type="entry name" value="HSP20-like_chaperone"/>
</dbReference>